<dbReference type="RefSeq" id="WP_220161824.1">
    <property type="nucleotide sequence ID" value="NZ_CP080507.1"/>
</dbReference>
<proteinExistence type="predicted"/>
<reference evidence="2" key="1">
    <citation type="submission" date="2021-08" db="EMBL/GenBank/DDBJ databases">
        <title>Genome of a novel bacterium of the phylum Verrucomicrobia, Oleiharenicola sp. KSB-15.</title>
        <authorList>
            <person name="Chung J.-H."/>
            <person name="Ahn J.-H."/>
            <person name="Yoon Y."/>
            <person name="Kim D.-Y."/>
            <person name="An S.-H."/>
            <person name="Park I."/>
            <person name="Yeon J."/>
        </authorList>
    </citation>
    <scope>NUCLEOTIDE SEQUENCE</scope>
    <source>
        <strain evidence="2">KSB-15</strain>
    </source>
</reference>
<accession>A0A8F9TTF8</accession>
<sequence length="143" mass="15429">MRTELTGAEIEAYLRALGERQDQTSWSGFKVVSGAANPGRLATDLEPARSYTVIMPAKEWDTRFLRMVENARKSSRGNPLTARPFAATPAPTVSFTVAMRNYVEQLTAAKQSLKAEADRLSTATGARPTAPADWAATAGQAGR</sequence>
<evidence type="ECO:0000313" key="3">
    <source>
        <dbReference type="Proteomes" id="UP000825051"/>
    </source>
</evidence>
<dbReference type="EMBL" id="CP080507">
    <property type="protein sequence ID" value="QYM78720.1"/>
    <property type="molecule type" value="Genomic_DNA"/>
</dbReference>
<dbReference type="KEGG" id="ole:K0B96_15670"/>
<evidence type="ECO:0000313" key="2">
    <source>
        <dbReference type="EMBL" id="QYM78720.1"/>
    </source>
</evidence>
<dbReference type="Proteomes" id="UP000825051">
    <property type="component" value="Chromosome"/>
</dbReference>
<protein>
    <submittedName>
        <fullName evidence="2">Uncharacterized protein</fullName>
    </submittedName>
</protein>
<feature type="region of interest" description="Disordered" evidence="1">
    <location>
        <begin position="113"/>
        <end position="143"/>
    </location>
</feature>
<gene>
    <name evidence="2" type="ORF">K0B96_15670</name>
</gene>
<keyword evidence="3" id="KW-1185">Reference proteome</keyword>
<organism evidence="2 3">
    <name type="scientific">Horticoccus luteus</name>
    <dbReference type="NCBI Taxonomy" id="2862869"/>
    <lineage>
        <taxon>Bacteria</taxon>
        <taxon>Pseudomonadati</taxon>
        <taxon>Verrucomicrobiota</taxon>
        <taxon>Opitutia</taxon>
        <taxon>Opitutales</taxon>
        <taxon>Opitutaceae</taxon>
        <taxon>Horticoccus</taxon>
    </lineage>
</organism>
<evidence type="ECO:0000256" key="1">
    <source>
        <dbReference type="SAM" id="MobiDB-lite"/>
    </source>
</evidence>
<name>A0A8F9TTF8_9BACT</name>
<dbReference type="AlphaFoldDB" id="A0A8F9TTF8"/>